<protein>
    <recommendedName>
        <fullName evidence="3">Polyprenyl synthetase</fullName>
    </recommendedName>
</protein>
<reference evidence="2" key="1">
    <citation type="journal article" date="2019" name="Int. J. Syst. Evol. Microbiol.">
        <title>The Global Catalogue of Microorganisms (GCM) 10K type strain sequencing project: providing services to taxonomists for standard genome sequencing and annotation.</title>
        <authorList>
            <consortium name="The Broad Institute Genomics Platform"/>
            <consortium name="The Broad Institute Genome Sequencing Center for Infectious Disease"/>
            <person name="Wu L."/>
            <person name="Ma J."/>
        </authorList>
    </citation>
    <scope>NUCLEOTIDE SEQUENCE [LARGE SCALE GENOMIC DNA]</scope>
    <source>
        <strain evidence="2">CCUG 49571</strain>
    </source>
</reference>
<organism evidence="1 2">
    <name type="scientific">Cohnella hongkongensis</name>
    <dbReference type="NCBI Taxonomy" id="178337"/>
    <lineage>
        <taxon>Bacteria</taxon>
        <taxon>Bacillati</taxon>
        <taxon>Bacillota</taxon>
        <taxon>Bacilli</taxon>
        <taxon>Bacillales</taxon>
        <taxon>Paenibacillaceae</taxon>
        <taxon>Cohnella</taxon>
    </lineage>
</organism>
<evidence type="ECO:0000313" key="1">
    <source>
        <dbReference type="EMBL" id="MFC4598231.1"/>
    </source>
</evidence>
<comment type="caution">
    <text evidence="1">The sequence shown here is derived from an EMBL/GenBank/DDBJ whole genome shotgun (WGS) entry which is preliminary data.</text>
</comment>
<accession>A0ABV9FBV5</accession>
<dbReference type="EMBL" id="JBHSEP010000004">
    <property type="protein sequence ID" value="MFC4598231.1"/>
    <property type="molecule type" value="Genomic_DNA"/>
</dbReference>
<evidence type="ECO:0008006" key="3">
    <source>
        <dbReference type="Google" id="ProtNLM"/>
    </source>
</evidence>
<proteinExistence type="predicted"/>
<name>A0ABV9FBV5_9BACL</name>
<dbReference type="Proteomes" id="UP001596028">
    <property type="component" value="Unassembled WGS sequence"/>
</dbReference>
<evidence type="ECO:0000313" key="2">
    <source>
        <dbReference type="Proteomes" id="UP001596028"/>
    </source>
</evidence>
<dbReference type="RefSeq" id="WP_378094264.1">
    <property type="nucleotide sequence ID" value="NZ_JBHSEP010000004.1"/>
</dbReference>
<keyword evidence="2" id="KW-1185">Reference proteome</keyword>
<sequence>MNGMRTRWLGRYEGEVARIFEEAADGLLPLPSRLADKGRRMLKRFRPLGASRDGEGGGTNYICFLLPLWLKEQTGCGDELCRSLAIGNLYAMLHFFLLDDVMDADASADPVETRQALALGQLLHDGFRRRYGRYFPPHSPLWDRYETYLADWAYAVTEEGRQAAEPADASSLARKSAPVKLCAAGMLLLSGGEKKLAQLEASLDLVLATLQLSDDWMDWRDDLAEGGEKRNAFLTLVRRTLEWPPGRALDERTVKRAVYRAGCLRRLAQISQENQAKLTNFGAVPGDLLAFHQDIVSGLEKEALEAEALTESLATEGGLSALLSNLANK</sequence>
<gene>
    <name evidence="1" type="ORF">ACFO3S_08255</name>
</gene>